<evidence type="ECO:0000313" key="1">
    <source>
        <dbReference type="EMBL" id="MFC0594083.1"/>
    </source>
</evidence>
<protein>
    <submittedName>
        <fullName evidence="1">Uncharacterized protein</fullName>
    </submittedName>
</protein>
<dbReference type="Proteomes" id="UP001589834">
    <property type="component" value="Unassembled WGS sequence"/>
</dbReference>
<organism evidence="1 2">
    <name type="scientific">Ottowia pentelensis</name>
    <dbReference type="NCBI Taxonomy" id="511108"/>
    <lineage>
        <taxon>Bacteria</taxon>
        <taxon>Pseudomonadati</taxon>
        <taxon>Pseudomonadota</taxon>
        <taxon>Betaproteobacteria</taxon>
        <taxon>Burkholderiales</taxon>
        <taxon>Comamonadaceae</taxon>
        <taxon>Ottowia</taxon>
    </lineage>
</organism>
<name>A0ABV6PYH0_9BURK</name>
<accession>A0ABV6PYH0</accession>
<evidence type="ECO:0000313" key="2">
    <source>
        <dbReference type="Proteomes" id="UP001589834"/>
    </source>
</evidence>
<dbReference type="RefSeq" id="WP_377484605.1">
    <property type="nucleotide sequence ID" value="NZ_JBHLTN010000035.1"/>
</dbReference>
<dbReference type="EMBL" id="JBHLTN010000035">
    <property type="protein sequence ID" value="MFC0594083.1"/>
    <property type="molecule type" value="Genomic_DNA"/>
</dbReference>
<comment type="caution">
    <text evidence="1">The sequence shown here is derived from an EMBL/GenBank/DDBJ whole genome shotgun (WGS) entry which is preliminary data.</text>
</comment>
<keyword evidence="2" id="KW-1185">Reference proteome</keyword>
<reference evidence="1 2" key="1">
    <citation type="submission" date="2024-09" db="EMBL/GenBank/DDBJ databases">
        <authorList>
            <person name="Sun Q."/>
            <person name="Mori K."/>
        </authorList>
    </citation>
    <scope>NUCLEOTIDE SEQUENCE [LARGE SCALE GENOMIC DNA]</scope>
    <source>
        <strain evidence="1 2">NCAIM B.02336</strain>
    </source>
</reference>
<sequence>MPAKKSKSSTPTAASAAISDLLEGAETKSQQLARLVTNASGAAGTVQQYARAGDGLDALDLLAELRRAGDEAVAGDLGRYERMLASQAITLDSMFHNLAERAGRQQMLPNMEMLLRMALKAQSQARATVEALAAIKNPVPYIRQANIAHGHQQVNNGQGRARAEKARTAPNKLLEVHDGERLEHGAPTAAGRADQALAAVGAIDRTQD</sequence>
<proteinExistence type="predicted"/>
<gene>
    <name evidence="1" type="ORF">ACFFGG_16140</name>
</gene>